<sequence>METTLPTTIFIDSEDSFHFSLRPVQSHVLVIHQIGQENLSPYGFGLTLKMNIEASRFGNHTVHQIPEAE</sequence>
<dbReference type="KEGG" id="dpx:DAPPUDRAFT_269765"/>
<evidence type="ECO:0000313" key="2">
    <source>
        <dbReference type="Proteomes" id="UP000000305"/>
    </source>
</evidence>
<accession>E9HZR8</accession>
<dbReference type="EMBL" id="GL733397">
    <property type="protein sequence ID" value="EFX62764.1"/>
    <property type="molecule type" value="Genomic_DNA"/>
</dbReference>
<keyword evidence="2" id="KW-1185">Reference proteome</keyword>
<dbReference type="AlphaFoldDB" id="E9HZR8"/>
<reference evidence="1 2" key="1">
    <citation type="journal article" date="2011" name="Science">
        <title>The ecoresponsive genome of Daphnia pulex.</title>
        <authorList>
            <person name="Colbourne J.K."/>
            <person name="Pfrender M.E."/>
            <person name="Gilbert D."/>
            <person name="Thomas W.K."/>
            <person name="Tucker A."/>
            <person name="Oakley T.H."/>
            <person name="Tokishita S."/>
            <person name="Aerts A."/>
            <person name="Arnold G.J."/>
            <person name="Basu M.K."/>
            <person name="Bauer D.J."/>
            <person name="Caceres C.E."/>
            <person name="Carmel L."/>
            <person name="Casola C."/>
            <person name="Choi J.H."/>
            <person name="Detter J.C."/>
            <person name="Dong Q."/>
            <person name="Dusheyko S."/>
            <person name="Eads B.D."/>
            <person name="Frohlich T."/>
            <person name="Geiler-Samerotte K.A."/>
            <person name="Gerlach D."/>
            <person name="Hatcher P."/>
            <person name="Jogdeo S."/>
            <person name="Krijgsveld J."/>
            <person name="Kriventseva E.V."/>
            <person name="Kultz D."/>
            <person name="Laforsch C."/>
            <person name="Lindquist E."/>
            <person name="Lopez J."/>
            <person name="Manak J.R."/>
            <person name="Muller J."/>
            <person name="Pangilinan J."/>
            <person name="Patwardhan R.P."/>
            <person name="Pitluck S."/>
            <person name="Pritham E.J."/>
            <person name="Rechtsteiner A."/>
            <person name="Rho M."/>
            <person name="Rogozin I.B."/>
            <person name="Sakarya O."/>
            <person name="Salamov A."/>
            <person name="Schaack S."/>
            <person name="Shapiro H."/>
            <person name="Shiga Y."/>
            <person name="Skalitzky C."/>
            <person name="Smith Z."/>
            <person name="Souvorov A."/>
            <person name="Sung W."/>
            <person name="Tang Z."/>
            <person name="Tsuchiya D."/>
            <person name="Tu H."/>
            <person name="Vos H."/>
            <person name="Wang M."/>
            <person name="Wolf Y.I."/>
            <person name="Yamagata H."/>
            <person name="Yamada T."/>
            <person name="Ye Y."/>
            <person name="Shaw J.R."/>
            <person name="Andrews J."/>
            <person name="Crease T.J."/>
            <person name="Tang H."/>
            <person name="Lucas S.M."/>
            <person name="Robertson H.M."/>
            <person name="Bork P."/>
            <person name="Koonin E.V."/>
            <person name="Zdobnov E.M."/>
            <person name="Grigoriev I.V."/>
            <person name="Lynch M."/>
            <person name="Boore J.L."/>
        </authorList>
    </citation>
    <scope>NUCLEOTIDE SEQUENCE [LARGE SCALE GENOMIC DNA]</scope>
</reference>
<organism evidence="1 2">
    <name type="scientific">Daphnia pulex</name>
    <name type="common">Water flea</name>
    <dbReference type="NCBI Taxonomy" id="6669"/>
    <lineage>
        <taxon>Eukaryota</taxon>
        <taxon>Metazoa</taxon>
        <taxon>Ecdysozoa</taxon>
        <taxon>Arthropoda</taxon>
        <taxon>Crustacea</taxon>
        <taxon>Branchiopoda</taxon>
        <taxon>Diplostraca</taxon>
        <taxon>Cladocera</taxon>
        <taxon>Anomopoda</taxon>
        <taxon>Daphniidae</taxon>
        <taxon>Daphnia</taxon>
    </lineage>
</organism>
<dbReference type="InParanoid" id="E9HZR8"/>
<dbReference type="HOGENOM" id="CLU_2778411_0_0_1"/>
<proteinExistence type="predicted"/>
<name>E9HZR8_DAPPU</name>
<protein>
    <submittedName>
        <fullName evidence="1">Uncharacterized protein</fullName>
    </submittedName>
</protein>
<gene>
    <name evidence="1" type="ORF">DAPPUDRAFT_269765</name>
</gene>
<dbReference type="Proteomes" id="UP000000305">
    <property type="component" value="Unassembled WGS sequence"/>
</dbReference>
<evidence type="ECO:0000313" key="1">
    <source>
        <dbReference type="EMBL" id="EFX62764.1"/>
    </source>
</evidence>